<evidence type="ECO:0000256" key="4">
    <source>
        <dbReference type="ARBA" id="ARBA00022806"/>
    </source>
</evidence>
<dbReference type="InterPro" id="IPR000212">
    <property type="entry name" value="DNA_helicase_UvrD/REP"/>
</dbReference>
<dbReference type="SUPFAM" id="SSF52540">
    <property type="entry name" value="P-loop containing nucleoside triphosphate hydrolases"/>
    <property type="match status" value="1"/>
</dbReference>
<dbReference type="GO" id="GO:0005524">
    <property type="term" value="F:ATP binding"/>
    <property type="evidence" value="ECO:0007669"/>
    <property type="project" value="UniProtKB-UniRule"/>
</dbReference>
<evidence type="ECO:0000256" key="9">
    <source>
        <dbReference type="ARBA" id="ARBA00034808"/>
    </source>
</evidence>
<feature type="domain" description="UvrD-like helicase C-terminal" evidence="13">
    <location>
        <begin position="338"/>
        <end position="614"/>
    </location>
</feature>
<keyword evidence="3 11" id="KW-0378">Hydrolase</keyword>
<keyword evidence="4 11" id="KW-0347">Helicase</keyword>
<evidence type="ECO:0000256" key="1">
    <source>
        <dbReference type="ARBA" id="ARBA00009922"/>
    </source>
</evidence>
<dbReference type="RefSeq" id="WP_187036730.1">
    <property type="nucleotide sequence ID" value="NZ_CP060286.1"/>
</dbReference>
<evidence type="ECO:0000256" key="3">
    <source>
        <dbReference type="ARBA" id="ARBA00022801"/>
    </source>
</evidence>
<organism evidence="14 15">
    <name type="scientific">Caproicibacter fermentans</name>
    <dbReference type="NCBI Taxonomy" id="2576756"/>
    <lineage>
        <taxon>Bacteria</taxon>
        <taxon>Bacillati</taxon>
        <taxon>Bacillota</taxon>
        <taxon>Clostridia</taxon>
        <taxon>Eubacteriales</taxon>
        <taxon>Acutalibacteraceae</taxon>
        <taxon>Caproicibacter</taxon>
    </lineage>
</organism>
<evidence type="ECO:0000256" key="2">
    <source>
        <dbReference type="ARBA" id="ARBA00022741"/>
    </source>
</evidence>
<protein>
    <recommendedName>
        <fullName evidence="9">DNA 3'-5' helicase</fullName>
        <ecNumber evidence="9">5.6.2.4</ecNumber>
    </recommendedName>
</protein>
<dbReference type="PANTHER" id="PTHR11070">
    <property type="entry name" value="UVRD / RECB / PCRA DNA HELICASE FAMILY MEMBER"/>
    <property type="match status" value="1"/>
</dbReference>
<gene>
    <name evidence="14" type="ORF">HCR03_03970</name>
</gene>
<dbReference type="PROSITE" id="PS51198">
    <property type="entry name" value="UVRD_HELICASE_ATP_BIND"/>
    <property type="match status" value="1"/>
</dbReference>
<evidence type="ECO:0000256" key="10">
    <source>
        <dbReference type="ARBA" id="ARBA00048988"/>
    </source>
</evidence>
<dbReference type="FunFam" id="1.10.486.10:FF:000003">
    <property type="entry name" value="ATP-dependent DNA helicase"/>
    <property type="match status" value="1"/>
</dbReference>
<dbReference type="PROSITE" id="PS51217">
    <property type="entry name" value="UVRD_HELICASE_CTER"/>
    <property type="match status" value="1"/>
</dbReference>
<proteinExistence type="inferred from homology"/>
<feature type="binding site" evidence="11">
    <location>
        <begin position="38"/>
        <end position="45"/>
    </location>
    <ligand>
        <name>ATP</name>
        <dbReference type="ChEBI" id="CHEBI:30616"/>
    </ligand>
</feature>
<dbReference type="Pfam" id="PF13361">
    <property type="entry name" value="UvrD_C"/>
    <property type="match status" value="1"/>
</dbReference>
<dbReference type="GO" id="GO:0033202">
    <property type="term" value="C:DNA helicase complex"/>
    <property type="evidence" value="ECO:0007669"/>
    <property type="project" value="TreeGrafter"/>
</dbReference>
<dbReference type="CDD" id="cd17932">
    <property type="entry name" value="DEXQc_UvrD"/>
    <property type="match status" value="1"/>
</dbReference>
<dbReference type="Pfam" id="PF21196">
    <property type="entry name" value="PcrA_UvrD_tudor"/>
    <property type="match status" value="1"/>
</dbReference>
<sequence length="790" mass="88757">MSENMELRKKVLEKEFSRMNAKQREAVFTVNGPLLILAGAGSGKTTVLVNRIANLVRYGNAYQSLQEPSLTPDETGEVTRFLESGQQLSPQTRDRLADDPCPPWRILAITFTNKAAEELKNRLGAMLGEVGDEVWASTFHSSCARMLRKDGERLGFTRHFTIYDTDDSRRVIKDCQKKLGIDDKKLSYKAILAEISRAKDSLIGPDEYIRDAGGDERVEKIGAAYRLYQAALKNSDAMDFDDLIVHTIRMFQQNPDVLDYYQNRFRYFLVDEYQDTSHAQYVFIKMLAQKSGNLCVVGDDDQSIYKFRGATVENILSFEKTFPNAKVIRLEQNYRSTKTILAAANAVIANNENRKGKTLWTENQEGRKIQARTASSEQDEASFIADRILEGVASGRRFSDFAVLYRMNTQSNALEKVFAKSGIKYRIIGGQRFYDRREIRDMTAYLNVINNPDDEVRLQRIINRPKRSIGDKTIAQASEIAAQLGESLFSVISHADEFDPLKRSAPKLLVFSQMIQELSETASDGKTGLGELYQQLLQKTGYLDALLASGEEDAQDRADNVRELSTNLIKYEEDNGEEASLSGFLEEVSLLTDIDNYDGSSDAAVLMTMHSAKGLEFPVVFLPGFEEGIFPGMQVLYNPGEVEEERRLAYVAITRAKEELYILNSEYRMLFGSSLHNLPSRFLREVPEELLEKSRSRDWKKPKPGVVLPTSAREARAVTTEAARNFGPAFTPAAETELVFRTGDGVVHKTFGTGVVLSASSMGNDTLLEIAFDKAGTKKLMANFARLQKI</sequence>
<comment type="catalytic activity">
    <reaction evidence="10">
        <text>ATP + H2O = ADP + phosphate + H(+)</text>
        <dbReference type="Rhea" id="RHEA:13065"/>
        <dbReference type="ChEBI" id="CHEBI:15377"/>
        <dbReference type="ChEBI" id="CHEBI:15378"/>
        <dbReference type="ChEBI" id="CHEBI:30616"/>
        <dbReference type="ChEBI" id="CHEBI:43474"/>
        <dbReference type="ChEBI" id="CHEBI:456216"/>
        <dbReference type="EC" id="5.6.2.4"/>
    </reaction>
</comment>
<dbReference type="GO" id="GO:0043138">
    <property type="term" value="F:3'-5' DNA helicase activity"/>
    <property type="evidence" value="ECO:0007669"/>
    <property type="project" value="UniProtKB-EC"/>
</dbReference>
<keyword evidence="5 11" id="KW-0067">ATP-binding</keyword>
<evidence type="ECO:0000256" key="8">
    <source>
        <dbReference type="ARBA" id="ARBA00034617"/>
    </source>
</evidence>
<dbReference type="PANTHER" id="PTHR11070:SF2">
    <property type="entry name" value="ATP-DEPENDENT DNA HELICASE SRS2"/>
    <property type="match status" value="1"/>
</dbReference>
<keyword evidence="6" id="KW-0238">DNA-binding</keyword>
<dbReference type="InterPro" id="IPR013986">
    <property type="entry name" value="DExx_box_DNA_helicase_dom_sf"/>
</dbReference>
<evidence type="ECO:0000256" key="6">
    <source>
        <dbReference type="ARBA" id="ARBA00023125"/>
    </source>
</evidence>
<dbReference type="EC" id="5.6.2.4" evidence="9"/>
<reference evidence="14 15" key="1">
    <citation type="submission" date="2020-08" db="EMBL/GenBank/DDBJ databases">
        <title>The isolate Caproiciproducens sp. 7D4C2 produces n-caproate at mildly acidic conditions from hexoses: genome and rBOX comparison with related strains and chain-elongating bacteria.</title>
        <authorList>
            <person name="Esquivel-Elizondo S."/>
            <person name="Bagci C."/>
            <person name="Temovska M."/>
            <person name="Jeon B.S."/>
            <person name="Bessarab I."/>
            <person name="Williams R.B.H."/>
            <person name="Huson D.H."/>
            <person name="Angenent L.T."/>
        </authorList>
    </citation>
    <scope>NUCLEOTIDE SEQUENCE [LARGE SCALE GENOMIC DNA]</scope>
    <source>
        <strain evidence="14 15">7D4C2</strain>
    </source>
</reference>
<dbReference type="Pfam" id="PF00580">
    <property type="entry name" value="UvrD-helicase"/>
    <property type="match status" value="2"/>
</dbReference>
<evidence type="ECO:0000259" key="12">
    <source>
        <dbReference type="PROSITE" id="PS51198"/>
    </source>
</evidence>
<dbReference type="GO" id="GO:0000725">
    <property type="term" value="P:recombinational repair"/>
    <property type="evidence" value="ECO:0007669"/>
    <property type="project" value="TreeGrafter"/>
</dbReference>
<dbReference type="CDD" id="cd18807">
    <property type="entry name" value="SF1_C_UvrD"/>
    <property type="match status" value="1"/>
</dbReference>
<keyword evidence="2 11" id="KW-0547">Nucleotide-binding</keyword>
<dbReference type="Gene3D" id="1.10.10.160">
    <property type="match status" value="1"/>
</dbReference>
<evidence type="ECO:0000256" key="5">
    <source>
        <dbReference type="ARBA" id="ARBA00022840"/>
    </source>
</evidence>
<dbReference type="EMBL" id="CP060286">
    <property type="protein sequence ID" value="QNK41444.1"/>
    <property type="molecule type" value="Genomic_DNA"/>
</dbReference>
<feature type="domain" description="UvrD-like helicase ATP-binding" evidence="12">
    <location>
        <begin position="17"/>
        <end position="337"/>
    </location>
</feature>
<dbReference type="GO" id="GO:0005829">
    <property type="term" value="C:cytosol"/>
    <property type="evidence" value="ECO:0007669"/>
    <property type="project" value="TreeGrafter"/>
</dbReference>
<dbReference type="AlphaFoldDB" id="A0A7G8TCV3"/>
<dbReference type="InterPro" id="IPR014016">
    <property type="entry name" value="UvrD-like_ATP-bd"/>
</dbReference>
<dbReference type="GO" id="GO:0016787">
    <property type="term" value="F:hydrolase activity"/>
    <property type="evidence" value="ECO:0007669"/>
    <property type="project" value="UniProtKB-UniRule"/>
</dbReference>
<comment type="catalytic activity">
    <reaction evidence="8">
        <text>Couples ATP hydrolysis with the unwinding of duplex DNA by translocating in the 3'-5' direction.</text>
        <dbReference type="EC" id="5.6.2.4"/>
    </reaction>
</comment>
<dbReference type="Gene3D" id="1.10.486.10">
    <property type="entry name" value="PCRA, domain 4"/>
    <property type="match status" value="1"/>
</dbReference>
<evidence type="ECO:0000313" key="15">
    <source>
        <dbReference type="Proteomes" id="UP000515909"/>
    </source>
</evidence>
<evidence type="ECO:0000256" key="7">
    <source>
        <dbReference type="ARBA" id="ARBA00023235"/>
    </source>
</evidence>
<dbReference type="InterPro" id="IPR014017">
    <property type="entry name" value="DNA_helicase_UvrD-like_C"/>
</dbReference>
<evidence type="ECO:0000259" key="13">
    <source>
        <dbReference type="PROSITE" id="PS51217"/>
    </source>
</evidence>
<accession>A0A7G8TCV3</accession>
<evidence type="ECO:0000313" key="14">
    <source>
        <dbReference type="EMBL" id="QNK41444.1"/>
    </source>
</evidence>
<dbReference type="InterPro" id="IPR027417">
    <property type="entry name" value="P-loop_NTPase"/>
</dbReference>
<dbReference type="GO" id="GO:0003677">
    <property type="term" value="F:DNA binding"/>
    <property type="evidence" value="ECO:0007669"/>
    <property type="project" value="UniProtKB-KW"/>
</dbReference>
<dbReference type="Gene3D" id="3.40.50.300">
    <property type="entry name" value="P-loop containing nucleotide triphosphate hydrolases"/>
    <property type="match status" value="2"/>
</dbReference>
<evidence type="ECO:0000256" key="11">
    <source>
        <dbReference type="PROSITE-ProRule" id="PRU00560"/>
    </source>
</evidence>
<comment type="similarity">
    <text evidence="1">Belongs to the helicase family. UvrD subfamily.</text>
</comment>
<keyword evidence="7" id="KW-0413">Isomerase</keyword>
<dbReference type="Proteomes" id="UP000515909">
    <property type="component" value="Chromosome"/>
</dbReference>
<dbReference type="KEGG" id="cfem:HCR03_03970"/>
<name>A0A7G8TCV3_9FIRM</name>